<keyword evidence="6" id="KW-0175">Coiled coil</keyword>
<dbReference type="GO" id="GO:0001147">
    <property type="term" value="F:transcription termination site sequence-specific DNA binding"/>
    <property type="evidence" value="ECO:0007669"/>
    <property type="project" value="TreeGrafter"/>
</dbReference>
<dbReference type="InterPro" id="IPR041679">
    <property type="entry name" value="DNA2/NAM7-like_C"/>
</dbReference>
<dbReference type="CDD" id="cd18808">
    <property type="entry name" value="SF1_C_Upf1"/>
    <property type="match status" value="1"/>
</dbReference>
<feature type="region of interest" description="Disordered" evidence="7">
    <location>
        <begin position="990"/>
        <end position="1028"/>
    </location>
</feature>
<dbReference type="InterPro" id="IPR056474">
    <property type="entry name" value="SEN1_barrel"/>
</dbReference>
<dbReference type="OMA" id="IPLRYEC"/>
<sequence>MSINQDKTSQKLGETSLTRIIARLKTGVSQRVLPEEERAFESYLDPKEDSNSFHWYCFRGSTLLRDIATFSQQKLVATAQDDARIHKWKQQHSFLMDSCPDCVKAMEESLLESQTTFLSAYKRERVSAYLDVHFEWNAQRILAHLDSLKSSTLAALPLAVSYHLIYNPYLLSHPKIWPLALEHLPEAAIVGWPKGTPPGLALLLVQSDGRSRQWARIQMRSLDRAPEDPSNTDNYSRRVCSAIVGALDASTGFNITLPLEFPFRLPFNGLPSSTLWATIGSMTHQFGELCEARVQSHDSKSGKANPAQTLLSLSVRHLSRTDKAFLPVLRAFTYVLESRKEATWVNHPPELPQLALDSLRDNPCLCAFDTEKESATANHFGWIEPFLQSTMVLPTSNELVHRVVQLFAEQTQHERFGHRRPLIFNQFMRASASLTGFVALTIPKALMMVFSLHREDTSHKKAIMEATGVHQAAILAIAFAKKFNDPAWLVARNSTRKFLFKILEFDIAQVHSALCSISSAEKTKDFDPILIPPSYSVLWSQLRASLVSDDLEAYAFLFKATARAANLVAIPPERVENALSQSKSPVLNQNLRIELRRAADSIEIMQTGFGGCVLRLVSVTSTATLAAFCHRDDVAAATVALLLSPAAELSNSAQSLLAQAYNTDSRVDTLRLLLEFQCEITLNGMVTRLQQFLESSRMYLEHVRAAKVVVVHFTDVLEVLCARGSGLLFNPSFTTKNTAGLKHLPQLWSVMCEAAGDIIKRTPDWARRYPPHEMTPWMRDALIFADQLLEQRHVFEATIRDLGSIEASTSGTSLAETAERILKPLVSWLRLTDDELLGRSFDLFLKIVDAFIETHTKPAEELISSIESMLLRWDRNLNQPKVKEGKTISTKLSSAQIGTGIRRMSQLRGEEDSDIEFISQSFSPQKPKSSNASRGSFREQPSNIRTRTQMKLDWPSNYPHITRVPHTSGVTAARGPAKFDQTMVQKAIEERRASKKTTTKLPDNSKPMDLGHKASSSESSDSEGESGFQQLIKLQELREKPKNQEKRRAILLNGNIKTSRIEVGQRVKTKFIPDLTPLHRIILSWNYDHTGPEPPDSTSFVYKPVPDSFWGHRQYLEIFHPLLLLECWNSLVKSKEEHLEKVQCTVAGKMITDIWVEVDVSIERTTHSVCILAETDIVLLEHASGVRALAKVHSFRDTREGLQATLRYSKDDAKLDFERSMALQSSWLVTRVFSLSTVHREYAALLGLSSYEFEDSVLQARLEPHSAPTEESISRTMAAQKLNYPQARAVLSSLHTRGFSLIQGPPGTGKTSTICGLVGAFLSSRDSATTSITVGGPSQKPIPRKVLVCAPSNAAIDEVARRIHEGVWKSDGQRTRPQVVRLGPISAMSLGVRDISLDRMVENRLSGTESTGEDSSIEVSSLRGRLAHIKQLRHEKQMELSAVNDNTARALELDRELRELTSNRTQLTSQLNAALDKGKERMRAADSAKRKARVEILSEADVVCCTLSGSGHEFIDRTEFDLVIIDEAAQAIELSSLIPLKFASQRCILVGDPQQLPPTVLSQTATKMGYNRSLFVRLQDSMPDRIHLLSIQYRMHPEISRLPSVLFYERKLQDGPDMAVKTRRPWHDDSNLGVYRLFDIRGNEEQADLGYSQYNLAEVKAALELYKRLSATLRTPTEVTIGIISMYRAQLTKLRDAFIARYGREILSKVDFNTVDGFQGQEKDVIILSCVRAGPNVSSIGFLSDARRINVAITRCRSSLFILGDAATLRRSDQLWSKIIEDANSRGSLLQVHDGDPPGSRFSTDGYDRQKYPTTSSRLSQREPNAPQNTLGNKSASTTDTTSAALPATELPTKRRLSSPEDTSREPPALRRGSTAGGVTDSSADIRSRNPLPSQPKAPRARASNLFIPKKPTKLPK</sequence>
<comment type="caution">
    <text evidence="9">The sequence shown here is derived from an EMBL/GenBank/DDBJ whole genome shotgun (WGS) entry which is preliminary data.</text>
</comment>
<dbReference type="GO" id="GO:0005694">
    <property type="term" value="C:chromosome"/>
    <property type="evidence" value="ECO:0007669"/>
    <property type="project" value="UniProtKB-ARBA"/>
</dbReference>
<keyword evidence="5" id="KW-0067">ATP-binding</keyword>
<dbReference type="InParanoid" id="G4THM5"/>
<feature type="compositionally biased region" description="Low complexity" evidence="7">
    <location>
        <begin position="919"/>
        <end position="930"/>
    </location>
</feature>
<dbReference type="HOGENOM" id="CLU_000459_1_1_1"/>
<dbReference type="Pfam" id="PF12726">
    <property type="entry name" value="SEN1_N"/>
    <property type="match status" value="1"/>
</dbReference>
<dbReference type="eggNOG" id="KOG1801">
    <property type="taxonomic scope" value="Eukaryota"/>
</dbReference>
<keyword evidence="2" id="KW-0547">Nucleotide-binding</keyword>
<evidence type="ECO:0000259" key="8">
    <source>
        <dbReference type="SMART" id="SM00382"/>
    </source>
</evidence>
<proteinExistence type="inferred from homology"/>
<feature type="compositionally biased region" description="Basic and acidic residues" evidence="7">
    <location>
        <begin position="1858"/>
        <end position="1869"/>
    </location>
</feature>
<dbReference type="SMART" id="SM00382">
    <property type="entry name" value="AAA"/>
    <property type="match status" value="1"/>
</dbReference>
<dbReference type="CDD" id="cd18042">
    <property type="entry name" value="DEXXQc_SETX"/>
    <property type="match status" value="1"/>
</dbReference>
<evidence type="ECO:0000256" key="5">
    <source>
        <dbReference type="ARBA" id="ARBA00022840"/>
    </source>
</evidence>
<evidence type="ECO:0000256" key="7">
    <source>
        <dbReference type="SAM" id="MobiDB-lite"/>
    </source>
</evidence>
<feature type="domain" description="AAA+ ATPase" evidence="8">
    <location>
        <begin position="1296"/>
        <end position="1580"/>
    </location>
</feature>
<dbReference type="PANTHER" id="PTHR10887:SF495">
    <property type="entry name" value="HELICASE SENATAXIN ISOFORM X1-RELATED"/>
    <property type="match status" value="1"/>
</dbReference>
<feature type="coiled-coil region" evidence="6">
    <location>
        <begin position="1450"/>
        <end position="1477"/>
    </location>
</feature>
<evidence type="ECO:0000313" key="9">
    <source>
        <dbReference type="EMBL" id="CCA70818.1"/>
    </source>
</evidence>
<dbReference type="Proteomes" id="UP000007148">
    <property type="component" value="Unassembled WGS sequence"/>
</dbReference>
<dbReference type="Pfam" id="PF13086">
    <property type="entry name" value="AAA_11"/>
    <property type="match status" value="1"/>
</dbReference>
<dbReference type="InterPro" id="IPR027417">
    <property type="entry name" value="P-loop_NTPase"/>
</dbReference>
<protein>
    <submittedName>
        <fullName evidence="9">Related to SEN1 protein</fullName>
    </submittedName>
</protein>
<evidence type="ECO:0000256" key="4">
    <source>
        <dbReference type="ARBA" id="ARBA00022806"/>
    </source>
</evidence>
<dbReference type="Pfam" id="PF13087">
    <property type="entry name" value="AAA_12"/>
    <property type="match status" value="1"/>
</dbReference>
<name>G4THM5_SERID</name>
<feature type="compositionally biased region" description="Polar residues" evidence="7">
    <location>
        <begin position="1812"/>
        <end position="1834"/>
    </location>
</feature>
<evidence type="ECO:0000256" key="6">
    <source>
        <dbReference type="SAM" id="Coils"/>
    </source>
</evidence>
<organism evidence="9 10">
    <name type="scientific">Serendipita indica (strain DSM 11827)</name>
    <name type="common">Root endophyte fungus</name>
    <name type="synonym">Piriformospora indica</name>
    <dbReference type="NCBI Taxonomy" id="1109443"/>
    <lineage>
        <taxon>Eukaryota</taxon>
        <taxon>Fungi</taxon>
        <taxon>Dikarya</taxon>
        <taxon>Basidiomycota</taxon>
        <taxon>Agaricomycotina</taxon>
        <taxon>Agaricomycetes</taxon>
        <taxon>Sebacinales</taxon>
        <taxon>Serendipitaceae</taxon>
        <taxon>Serendipita</taxon>
    </lineage>
</organism>
<dbReference type="GO" id="GO:0004386">
    <property type="term" value="F:helicase activity"/>
    <property type="evidence" value="ECO:0007669"/>
    <property type="project" value="UniProtKB-KW"/>
</dbReference>
<feature type="compositionally biased region" description="Low complexity" evidence="7">
    <location>
        <begin position="1835"/>
        <end position="1849"/>
    </location>
</feature>
<dbReference type="SUPFAM" id="SSF52540">
    <property type="entry name" value="P-loop containing nucleoside triphosphate hydrolases"/>
    <property type="match status" value="1"/>
</dbReference>
<dbReference type="Pfam" id="PF23576">
    <property type="entry name" value="SEN1_barrel"/>
    <property type="match status" value="1"/>
</dbReference>
<feature type="compositionally biased region" description="Polar residues" evidence="7">
    <location>
        <begin position="931"/>
        <end position="949"/>
    </location>
</feature>
<dbReference type="GO" id="GO:0016604">
    <property type="term" value="C:nuclear body"/>
    <property type="evidence" value="ECO:0007669"/>
    <property type="project" value="TreeGrafter"/>
</dbReference>
<dbReference type="EMBL" id="CAFZ01000096">
    <property type="protein sequence ID" value="CCA70818.1"/>
    <property type="molecule type" value="Genomic_DNA"/>
</dbReference>
<dbReference type="PANTHER" id="PTHR10887">
    <property type="entry name" value="DNA2/NAM7 HELICASE FAMILY"/>
    <property type="match status" value="1"/>
</dbReference>
<dbReference type="FunCoup" id="G4THM5">
    <property type="interactions" value="94"/>
</dbReference>
<dbReference type="InterPro" id="IPR003593">
    <property type="entry name" value="AAA+_ATPase"/>
</dbReference>
<dbReference type="InterPro" id="IPR041677">
    <property type="entry name" value="DNA2/NAM7_AAA_11"/>
</dbReference>
<comment type="similarity">
    <text evidence="1">Belongs to the DNA2/NAM7 helicase family.</text>
</comment>
<dbReference type="InterPro" id="IPR045055">
    <property type="entry name" value="DNA2/NAM7-like"/>
</dbReference>
<dbReference type="STRING" id="1109443.G4THM5"/>
<dbReference type="Gene3D" id="3.40.50.300">
    <property type="entry name" value="P-loop containing nucleotide triphosphate hydrolases"/>
    <property type="match status" value="2"/>
</dbReference>
<dbReference type="GO" id="GO:0006369">
    <property type="term" value="P:termination of RNA polymerase II transcription"/>
    <property type="evidence" value="ECO:0007669"/>
    <property type="project" value="TreeGrafter"/>
</dbReference>
<evidence type="ECO:0000256" key="2">
    <source>
        <dbReference type="ARBA" id="ARBA00022741"/>
    </source>
</evidence>
<dbReference type="InterPro" id="IPR047187">
    <property type="entry name" value="SF1_C_Upf1"/>
</dbReference>
<dbReference type="OrthoDB" id="6513042at2759"/>
<reference evidence="9 10" key="1">
    <citation type="journal article" date="2011" name="PLoS Pathog.">
        <title>Endophytic Life Strategies Decoded by Genome and Transcriptome Analyses of the Mutualistic Root Symbiont Piriformospora indica.</title>
        <authorList>
            <person name="Zuccaro A."/>
            <person name="Lahrmann U."/>
            <person name="Guldener U."/>
            <person name="Langen G."/>
            <person name="Pfiffi S."/>
            <person name="Biedenkopf D."/>
            <person name="Wong P."/>
            <person name="Samans B."/>
            <person name="Grimm C."/>
            <person name="Basiewicz M."/>
            <person name="Murat C."/>
            <person name="Martin F."/>
            <person name="Kogel K.H."/>
        </authorList>
    </citation>
    <scope>NUCLEOTIDE SEQUENCE [LARGE SCALE GENOMIC DNA]</scope>
    <source>
        <strain evidence="9 10">DSM 11827</strain>
    </source>
</reference>
<evidence type="ECO:0000313" key="10">
    <source>
        <dbReference type="Proteomes" id="UP000007148"/>
    </source>
</evidence>
<feature type="region of interest" description="Disordered" evidence="7">
    <location>
        <begin position="1789"/>
        <end position="1917"/>
    </location>
</feature>
<dbReference type="GO" id="GO:0016787">
    <property type="term" value="F:hydrolase activity"/>
    <property type="evidence" value="ECO:0007669"/>
    <property type="project" value="UniProtKB-KW"/>
</dbReference>
<keyword evidence="4" id="KW-0347">Helicase</keyword>
<dbReference type="FunFam" id="3.40.50.300:FF:000326">
    <property type="entry name" value="P-loop containing nucleoside triphosphate hydrolase"/>
    <property type="match status" value="1"/>
</dbReference>
<keyword evidence="3" id="KW-0378">Hydrolase</keyword>
<accession>G4THM5</accession>
<feature type="region of interest" description="Disordered" evidence="7">
    <location>
        <begin position="917"/>
        <end position="960"/>
    </location>
</feature>
<gene>
    <name evidence="9" type="ORF">PIIN_04753</name>
</gene>
<evidence type="ECO:0000256" key="1">
    <source>
        <dbReference type="ARBA" id="ARBA00007913"/>
    </source>
</evidence>
<keyword evidence="10" id="KW-1185">Reference proteome</keyword>
<dbReference type="GO" id="GO:0005524">
    <property type="term" value="F:ATP binding"/>
    <property type="evidence" value="ECO:0007669"/>
    <property type="project" value="UniProtKB-KW"/>
</dbReference>
<evidence type="ECO:0000256" key="3">
    <source>
        <dbReference type="ARBA" id="ARBA00022801"/>
    </source>
</evidence>
<dbReference type="InterPro" id="IPR024481">
    <property type="entry name" value="Helicase_Sen1_N"/>
</dbReference>